<dbReference type="EMBL" id="JAAAIL010000688">
    <property type="protein sequence ID" value="KAG0273818.1"/>
    <property type="molecule type" value="Genomic_DNA"/>
</dbReference>
<evidence type="ECO:0008006" key="3">
    <source>
        <dbReference type="Google" id="ProtNLM"/>
    </source>
</evidence>
<keyword evidence="2" id="KW-1185">Reference proteome</keyword>
<dbReference type="AlphaFoldDB" id="A0AAD4H770"/>
<sequence length="191" mass="21823">MSPDPRQQMEKSIMSLIGRATNDVIQGKIYVMYVRLADLSWLPGKSYGEMFRGAKHWKLVFEIGFDKFTVEFLEDSLISRQGMVRVEPYNPETDPATKYLLGAITISSFWLYSDILELFSAWKQYSLVGRNCQHFVKDLVHRYDKAGFMSDHTDHFRELNSEAHGLLNGVRTFASWCRGFGSTPSSSASSV</sequence>
<evidence type="ECO:0000313" key="1">
    <source>
        <dbReference type="EMBL" id="KAG0273818.1"/>
    </source>
</evidence>
<name>A0AAD4H770_9FUNG</name>
<dbReference type="Proteomes" id="UP001194580">
    <property type="component" value="Unassembled WGS sequence"/>
</dbReference>
<reference evidence="1" key="1">
    <citation type="journal article" date="2020" name="Fungal Divers.">
        <title>Resolving the Mortierellaceae phylogeny through synthesis of multi-gene phylogenetics and phylogenomics.</title>
        <authorList>
            <person name="Vandepol N."/>
            <person name="Liber J."/>
            <person name="Desiro A."/>
            <person name="Na H."/>
            <person name="Kennedy M."/>
            <person name="Barry K."/>
            <person name="Grigoriev I.V."/>
            <person name="Miller A.N."/>
            <person name="O'Donnell K."/>
            <person name="Stajich J.E."/>
            <person name="Bonito G."/>
        </authorList>
    </citation>
    <scope>NUCLEOTIDE SEQUENCE</scope>
    <source>
        <strain evidence="1">NRRL 28262</strain>
    </source>
</reference>
<proteinExistence type="predicted"/>
<evidence type="ECO:0000313" key="2">
    <source>
        <dbReference type="Proteomes" id="UP001194580"/>
    </source>
</evidence>
<protein>
    <recommendedName>
        <fullName evidence="3">PPPDE domain-containing protein</fullName>
    </recommendedName>
</protein>
<comment type="caution">
    <text evidence="1">The sequence shown here is derived from an EMBL/GenBank/DDBJ whole genome shotgun (WGS) entry which is preliminary data.</text>
</comment>
<organism evidence="1 2">
    <name type="scientific">Linnemannia exigua</name>
    <dbReference type="NCBI Taxonomy" id="604196"/>
    <lineage>
        <taxon>Eukaryota</taxon>
        <taxon>Fungi</taxon>
        <taxon>Fungi incertae sedis</taxon>
        <taxon>Mucoromycota</taxon>
        <taxon>Mortierellomycotina</taxon>
        <taxon>Mortierellomycetes</taxon>
        <taxon>Mortierellales</taxon>
        <taxon>Mortierellaceae</taxon>
        <taxon>Linnemannia</taxon>
    </lineage>
</organism>
<accession>A0AAD4H770</accession>
<gene>
    <name evidence="1" type="ORF">BGZ95_010362</name>
</gene>